<dbReference type="EMBL" id="AAQH01000002">
    <property type="protein sequence ID" value="EAT13257.1"/>
    <property type="molecule type" value="Genomic_DNA"/>
</dbReference>
<dbReference type="OrthoDB" id="5432037at2"/>
<gene>
    <name evidence="1" type="ORF">RED65_00815</name>
</gene>
<dbReference type="RefSeq" id="WP_007017641.1">
    <property type="nucleotide sequence ID" value="NZ_CH724114.1"/>
</dbReference>
<name>Q1N521_9GAMM</name>
<accession>Q1N521</accession>
<protein>
    <recommendedName>
        <fullName evidence="3">DUF3540 domain-containing protein</fullName>
    </recommendedName>
</protein>
<evidence type="ECO:0000313" key="2">
    <source>
        <dbReference type="Proteomes" id="UP000004263"/>
    </source>
</evidence>
<keyword evidence="2" id="KW-1185">Reference proteome</keyword>
<evidence type="ECO:0000313" key="1">
    <source>
        <dbReference type="EMBL" id="EAT13257.1"/>
    </source>
</evidence>
<dbReference type="STRING" id="207949.RED65_00815"/>
<organism evidence="1 2">
    <name type="scientific">Bermanella marisrubri</name>
    <dbReference type="NCBI Taxonomy" id="207949"/>
    <lineage>
        <taxon>Bacteria</taxon>
        <taxon>Pseudomonadati</taxon>
        <taxon>Pseudomonadota</taxon>
        <taxon>Gammaproteobacteria</taxon>
        <taxon>Oceanospirillales</taxon>
        <taxon>Oceanospirillaceae</taxon>
        <taxon>Bermanella</taxon>
    </lineage>
</organism>
<dbReference type="Pfam" id="PF12059">
    <property type="entry name" value="DUF3540"/>
    <property type="match status" value="1"/>
</dbReference>
<proteinExistence type="predicted"/>
<reference evidence="1 2" key="1">
    <citation type="submission" date="2006-03" db="EMBL/GenBank/DDBJ databases">
        <authorList>
            <person name="Pinhassi J."/>
            <person name="Pedros-Alio C."/>
            <person name="Ferriera S."/>
            <person name="Johnson J."/>
            <person name="Kravitz S."/>
            <person name="Halpern A."/>
            <person name="Remington K."/>
            <person name="Beeson K."/>
            <person name="Tran B."/>
            <person name="Rogers Y.-H."/>
            <person name="Friedman R."/>
            <person name="Venter J.C."/>
        </authorList>
    </citation>
    <scope>NUCLEOTIDE SEQUENCE [LARGE SCALE GENOMIC DNA]</scope>
    <source>
        <strain evidence="1 2">RED65</strain>
    </source>
</reference>
<comment type="caution">
    <text evidence="1">The sequence shown here is derived from an EMBL/GenBank/DDBJ whole genome shotgun (WGS) entry which is preliminary data.</text>
</comment>
<dbReference type="HOGENOM" id="CLU_102202_1_0_6"/>
<dbReference type="InterPro" id="IPR021927">
    <property type="entry name" value="DUF3540"/>
</dbReference>
<dbReference type="AlphaFoldDB" id="Q1N521"/>
<evidence type="ECO:0008006" key="3">
    <source>
        <dbReference type="Google" id="ProtNLM"/>
    </source>
</evidence>
<sequence length="208" mass="23511">MTTQQIAHQFLNDQFKGNTPQATRDVATVLEQDNTSFALQLDSGQIVSAKAATSCLYQPEERDLVELFFHPAHGYFIVSILSREAHVTGKIQHAHGIEIESPTLALKNNHTRLQSQTVDLQTQDYHQQSKEMRVETDTAHYVGETTHVSTGTLMQKIKDSFKFIERLEQVKAQDVIHTIKNAFIQRSKQVDITAKSDVKINGDRIHMG</sequence>
<dbReference type="Proteomes" id="UP000004263">
    <property type="component" value="Unassembled WGS sequence"/>
</dbReference>